<dbReference type="STRING" id="1150600.ADIARSV_0655"/>
<dbReference type="Proteomes" id="UP000014174">
    <property type="component" value="Unassembled WGS sequence"/>
</dbReference>
<comment type="caution">
    <text evidence="1">The sequence shown here is derived from an EMBL/GenBank/DDBJ whole genome shotgun (WGS) entry which is preliminary data.</text>
</comment>
<evidence type="ECO:0000313" key="2">
    <source>
        <dbReference type="Proteomes" id="UP000014174"/>
    </source>
</evidence>
<dbReference type="eggNOG" id="COG2318">
    <property type="taxonomic scope" value="Bacteria"/>
</dbReference>
<evidence type="ECO:0000313" key="1">
    <source>
        <dbReference type="EMBL" id="EOR96142.1"/>
    </source>
</evidence>
<keyword evidence="2" id="KW-1185">Reference proteome</keyword>
<accession>R9GWH3</accession>
<protein>
    <recommendedName>
        <fullName evidence="3">DUF1572 domain-containing protein</fullName>
    </recommendedName>
</protein>
<reference evidence="1 2" key="1">
    <citation type="journal article" date="2013" name="Genome Announc.">
        <title>Draft Genome Sequence of Arcticibacter svalbardensis Strain MN12-7T, a Member of the Family Sphingobacteriaceae Isolated from an Arctic Soil Sample.</title>
        <authorList>
            <person name="Shivaji S."/>
            <person name="Ara S."/>
            <person name="Prasad S."/>
            <person name="Manasa B.P."/>
            <person name="Begum Z."/>
            <person name="Singh A."/>
            <person name="Kumar Pinnaka A."/>
        </authorList>
    </citation>
    <scope>NUCLEOTIDE SEQUENCE [LARGE SCALE GENOMIC DNA]</scope>
    <source>
        <strain evidence="1 2">MN12-7</strain>
    </source>
</reference>
<dbReference type="Pfam" id="PF07609">
    <property type="entry name" value="DUF1572"/>
    <property type="match status" value="1"/>
</dbReference>
<gene>
    <name evidence="1" type="ORF">ADIARSV_0655</name>
</gene>
<name>R9GWH3_9SPHI</name>
<evidence type="ECO:0008006" key="3">
    <source>
        <dbReference type="Google" id="ProtNLM"/>
    </source>
</evidence>
<proteinExistence type="predicted"/>
<dbReference type="EMBL" id="AQPN01000023">
    <property type="protein sequence ID" value="EOR96142.1"/>
    <property type="molecule type" value="Genomic_DNA"/>
</dbReference>
<sequence>MGHTVIEAINRQLAHYPYHIGQIVFIGKMACNESWLSLSIPRGKSADYNADKFAQDKHKEHFTDEFLNKLNDQS</sequence>
<organism evidence="1 2">
    <name type="scientific">Arcticibacter svalbardensis MN12-7</name>
    <dbReference type="NCBI Taxonomy" id="1150600"/>
    <lineage>
        <taxon>Bacteria</taxon>
        <taxon>Pseudomonadati</taxon>
        <taxon>Bacteroidota</taxon>
        <taxon>Sphingobacteriia</taxon>
        <taxon>Sphingobacteriales</taxon>
        <taxon>Sphingobacteriaceae</taxon>
        <taxon>Arcticibacter</taxon>
    </lineage>
</organism>
<dbReference type="AlphaFoldDB" id="R9GWH3"/>
<dbReference type="InterPro" id="IPR011466">
    <property type="entry name" value="DUF1572"/>
</dbReference>
<dbReference type="PATRIC" id="fig|1150600.3.peg.644"/>